<dbReference type="Gene3D" id="4.10.400.10">
    <property type="entry name" value="Low-density Lipoprotein Receptor"/>
    <property type="match status" value="1"/>
</dbReference>
<keyword evidence="3" id="KW-1185">Reference proteome</keyword>
<dbReference type="SUPFAM" id="SSF57424">
    <property type="entry name" value="LDL receptor-like module"/>
    <property type="match status" value="1"/>
</dbReference>
<accession>A0A3M7RUN3</accession>
<name>A0A3M7RUN3_BRAPC</name>
<reference evidence="2 3" key="1">
    <citation type="journal article" date="2018" name="Sci. Rep.">
        <title>Genomic signatures of local adaptation to the degree of environmental predictability in rotifers.</title>
        <authorList>
            <person name="Franch-Gras L."/>
            <person name="Hahn C."/>
            <person name="Garcia-Roger E.M."/>
            <person name="Carmona M.J."/>
            <person name="Serra M."/>
            <person name="Gomez A."/>
        </authorList>
    </citation>
    <scope>NUCLEOTIDE SEQUENCE [LARGE SCALE GENOMIC DNA]</scope>
    <source>
        <strain evidence="2">HYR1</strain>
    </source>
</reference>
<dbReference type="AlphaFoldDB" id="A0A3M7RUN3"/>
<dbReference type="InterPro" id="IPR036055">
    <property type="entry name" value="LDL_receptor-like_sf"/>
</dbReference>
<proteinExistence type="predicted"/>
<evidence type="ECO:0000256" key="1">
    <source>
        <dbReference type="ARBA" id="ARBA00023157"/>
    </source>
</evidence>
<comment type="caution">
    <text evidence="2">The sequence shown here is derived from an EMBL/GenBank/DDBJ whole genome shotgun (WGS) entry which is preliminary data.</text>
</comment>
<protein>
    <submittedName>
        <fullName evidence="2">Uncharacterized protein</fullName>
    </submittedName>
</protein>
<organism evidence="2 3">
    <name type="scientific">Brachionus plicatilis</name>
    <name type="common">Marine rotifer</name>
    <name type="synonym">Brachionus muelleri</name>
    <dbReference type="NCBI Taxonomy" id="10195"/>
    <lineage>
        <taxon>Eukaryota</taxon>
        <taxon>Metazoa</taxon>
        <taxon>Spiralia</taxon>
        <taxon>Gnathifera</taxon>
        <taxon>Rotifera</taxon>
        <taxon>Eurotatoria</taxon>
        <taxon>Monogononta</taxon>
        <taxon>Pseudotrocha</taxon>
        <taxon>Ploima</taxon>
        <taxon>Brachionidae</taxon>
        <taxon>Brachionus</taxon>
    </lineage>
</organism>
<dbReference type="CDD" id="cd00112">
    <property type="entry name" value="LDLa"/>
    <property type="match status" value="1"/>
</dbReference>
<dbReference type="OrthoDB" id="10055367at2759"/>
<dbReference type="InterPro" id="IPR002172">
    <property type="entry name" value="LDrepeatLR_classA_rpt"/>
</dbReference>
<gene>
    <name evidence="2" type="ORF">BpHYR1_023633</name>
</gene>
<dbReference type="Proteomes" id="UP000276133">
    <property type="component" value="Unassembled WGS sequence"/>
</dbReference>
<evidence type="ECO:0000313" key="3">
    <source>
        <dbReference type="Proteomes" id="UP000276133"/>
    </source>
</evidence>
<keyword evidence="1" id="KW-1015">Disulfide bond</keyword>
<dbReference type="EMBL" id="REGN01002609">
    <property type="protein sequence ID" value="RNA27035.1"/>
    <property type="molecule type" value="Genomic_DNA"/>
</dbReference>
<evidence type="ECO:0000313" key="2">
    <source>
        <dbReference type="EMBL" id="RNA27035.1"/>
    </source>
</evidence>
<sequence length="161" mass="19516">MYLSFVFFEMCYHRRPPIAKVKNVTISLNLYPSTDSFKTERPLYPDYYETAPTTDYYYRPETERPLNPDYYETAPTTDYYYRPETERPLNPDYYETAPTTDYYYRPETERPNYPYYPETTRDYYYRPETERPSHHFCDVHESTCRNGQCIPRSALCDGSTE</sequence>